<dbReference type="RefSeq" id="WP_379021942.1">
    <property type="nucleotide sequence ID" value="NZ_JBHRTA010000030.1"/>
</dbReference>
<sequence>MMMKRQLTILGCGLLLLSASCSSFFDVDADDMLKEEDYIGESNELYSGYMGIAAKVQDVADHAIFLSELRSDLLEPTANAPQELWDIYNHQPLEGNSFADPRGYYAVILNANNFIHKAFEYRTKYPRAVDESHFGPLVSGAIRFKVWAYLMLGKLYGQAAYTDAPNVKLDELHTIPVLGMDELVNRLIQLMEVGTNQINGQLVLNWGNVLFPGVNAADQDLVWNMICPSPEPLLMELYLWAGQYSRVVEIGIPFIYDNGGNRYKIGNDDYNGEWIQVFTRNPVTKTRVLINIVPFDFERNQTNRLIRFFSNTYPSVYYLRPTEVAMNRFRRQVRQDGHTIGDFYRGENYTFVQQNGDWLIRKFSRDRETASEIHKNNVHIVLYRDADVHFFILEALNQLELFDEAEALLNGGINLYLSTHAGNLQYPFNNEVWNAQLNRNWGIRRRVDLGPVYPAGLSKNDLDTPEKVEAYKRALDELIVEEILMESAGEARSLFAMIRMAKRWNDPAIVADRVSAKFNAGMRETVRARMMNPQNWFVHYPL</sequence>
<proteinExistence type="predicted"/>
<keyword evidence="3" id="KW-1185">Reference proteome</keyword>
<dbReference type="EMBL" id="JBHRTA010000030">
    <property type="protein sequence ID" value="MFC3197852.1"/>
    <property type="molecule type" value="Genomic_DNA"/>
</dbReference>
<dbReference type="InterPro" id="IPR011990">
    <property type="entry name" value="TPR-like_helical_dom_sf"/>
</dbReference>
<keyword evidence="1" id="KW-0732">Signal</keyword>
<dbReference type="SUPFAM" id="SSF48452">
    <property type="entry name" value="TPR-like"/>
    <property type="match status" value="1"/>
</dbReference>
<dbReference type="PROSITE" id="PS51257">
    <property type="entry name" value="PROKAR_LIPOPROTEIN"/>
    <property type="match status" value="1"/>
</dbReference>
<protein>
    <submittedName>
        <fullName evidence="2">RagB/SusD family protein</fullName>
    </submittedName>
</protein>
<dbReference type="Gene3D" id="1.25.40.390">
    <property type="match status" value="1"/>
</dbReference>
<name>A0ABV7JKZ3_9SPHI</name>
<feature type="chain" id="PRO_5045926779" evidence="1">
    <location>
        <begin position="26"/>
        <end position="542"/>
    </location>
</feature>
<dbReference type="Proteomes" id="UP001595526">
    <property type="component" value="Unassembled WGS sequence"/>
</dbReference>
<evidence type="ECO:0000313" key="3">
    <source>
        <dbReference type="Proteomes" id="UP001595526"/>
    </source>
</evidence>
<accession>A0ABV7JKZ3</accession>
<organism evidence="2 3">
    <name type="scientific">Parapedobacter deserti</name>
    <dbReference type="NCBI Taxonomy" id="1912957"/>
    <lineage>
        <taxon>Bacteria</taxon>
        <taxon>Pseudomonadati</taxon>
        <taxon>Bacteroidota</taxon>
        <taxon>Sphingobacteriia</taxon>
        <taxon>Sphingobacteriales</taxon>
        <taxon>Sphingobacteriaceae</taxon>
        <taxon>Parapedobacter</taxon>
    </lineage>
</organism>
<gene>
    <name evidence="2" type="ORF">ACFOET_09530</name>
</gene>
<feature type="signal peptide" evidence="1">
    <location>
        <begin position="1"/>
        <end position="25"/>
    </location>
</feature>
<evidence type="ECO:0000256" key="1">
    <source>
        <dbReference type="SAM" id="SignalP"/>
    </source>
</evidence>
<evidence type="ECO:0000313" key="2">
    <source>
        <dbReference type="EMBL" id="MFC3197852.1"/>
    </source>
</evidence>
<comment type="caution">
    <text evidence="2">The sequence shown here is derived from an EMBL/GenBank/DDBJ whole genome shotgun (WGS) entry which is preliminary data.</text>
</comment>
<reference evidence="3" key="1">
    <citation type="journal article" date="2019" name="Int. J. Syst. Evol. Microbiol.">
        <title>The Global Catalogue of Microorganisms (GCM) 10K type strain sequencing project: providing services to taxonomists for standard genome sequencing and annotation.</title>
        <authorList>
            <consortium name="The Broad Institute Genomics Platform"/>
            <consortium name="The Broad Institute Genome Sequencing Center for Infectious Disease"/>
            <person name="Wu L."/>
            <person name="Ma J."/>
        </authorList>
    </citation>
    <scope>NUCLEOTIDE SEQUENCE [LARGE SCALE GENOMIC DNA]</scope>
    <source>
        <strain evidence="3">KCTC 52416</strain>
    </source>
</reference>